<keyword evidence="1" id="KW-1133">Transmembrane helix</keyword>
<dbReference type="EMBL" id="WUUQ01000002">
    <property type="protein sequence ID" value="MXQ73819.1"/>
    <property type="molecule type" value="Genomic_DNA"/>
</dbReference>
<reference evidence="3 4" key="1">
    <citation type="submission" date="2019-12" db="EMBL/GenBank/DDBJ databases">
        <authorList>
            <person name="Yang R."/>
        </authorList>
    </citation>
    <scope>NUCLEOTIDE SEQUENCE [LARGE SCALE GENOMIC DNA]</scope>
    <source>
        <strain evidence="3 4">DONG20-135</strain>
    </source>
</reference>
<keyword evidence="1" id="KW-0812">Transmembrane</keyword>
<name>A0A6N8UB86_9FIRM</name>
<feature type="transmembrane region" description="Helical" evidence="1">
    <location>
        <begin position="12"/>
        <end position="29"/>
    </location>
</feature>
<keyword evidence="1" id="KW-0472">Membrane</keyword>
<accession>A0A6N8UB86</accession>
<evidence type="ECO:0000259" key="2">
    <source>
        <dbReference type="SMART" id="SM00909"/>
    </source>
</evidence>
<evidence type="ECO:0000313" key="3">
    <source>
        <dbReference type="EMBL" id="MXQ73819.1"/>
    </source>
</evidence>
<gene>
    <name evidence="3" type="ORF">GSF08_07685</name>
</gene>
<proteinExistence type="predicted"/>
<dbReference type="InterPro" id="IPR019606">
    <property type="entry name" value="GerMN"/>
</dbReference>
<dbReference type="AlphaFoldDB" id="A0A6N8UB86"/>
<evidence type="ECO:0000256" key="1">
    <source>
        <dbReference type="SAM" id="Phobius"/>
    </source>
</evidence>
<protein>
    <submittedName>
        <fullName evidence="3">Spore gernimation protein GerM</fullName>
    </submittedName>
</protein>
<dbReference type="SMART" id="SM00909">
    <property type="entry name" value="Germane"/>
    <property type="match status" value="2"/>
</dbReference>
<dbReference type="Pfam" id="PF10646">
    <property type="entry name" value="Germane"/>
    <property type="match status" value="1"/>
</dbReference>
<organism evidence="3 4">
    <name type="scientific">Copranaerobaculum intestinale</name>
    <dbReference type="NCBI Taxonomy" id="2692629"/>
    <lineage>
        <taxon>Bacteria</taxon>
        <taxon>Bacillati</taxon>
        <taxon>Bacillota</taxon>
        <taxon>Erysipelotrichia</taxon>
        <taxon>Erysipelotrichales</taxon>
        <taxon>Erysipelotrichaceae</taxon>
        <taxon>Copranaerobaculum</taxon>
    </lineage>
</organism>
<comment type="caution">
    <text evidence="3">The sequence shown here is derived from an EMBL/GenBank/DDBJ whole genome shotgun (WGS) entry which is preliminary data.</text>
</comment>
<feature type="domain" description="GerMN" evidence="2">
    <location>
        <begin position="224"/>
        <end position="308"/>
    </location>
</feature>
<keyword evidence="4" id="KW-1185">Reference proteome</keyword>
<feature type="domain" description="GerMN" evidence="2">
    <location>
        <begin position="75"/>
        <end position="160"/>
    </location>
</feature>
<dbReference type="RefSeq" id="WP_160625226.1">
    <property type="nucleotide sequence ID" value="NZ_WUUQ01000002.1"/>
</dbReference>
<reference evidence="3 4" key="2">
    <citation type="submission" date="2020-01" db="EMBL/GenBank/DDBJ databases">
        <title>Clostridiaceae sp. nov. isolated from the gut of human by culturomics.</title>
        <authorList>
            <person name="Chang Y."/>
        </authorList>
    </citation>
    <scope>NUCLEOTIDE SEQUENCE [LARGE SCALE GENOMIC DNA]</scope>
    <source>
        <strain evidence="3 4">DONG20-135</strain>
    </source>
</reference>
<sequence length="326" mass="36264">MKKVTQYRKQIVFLFAAVAMITYLSVIMLPDKSDQKLVIADGSTPMLQVYMPDQDQTLVPLSIPVDSDLSLPDKLKTMVSYMNHNHEKGAFRKLFQKNAALKSADIKNGKATLNFNKQFASYKKAEELRVIESLVWGATQFPEVKQVAFAIDGTLLTEMPVGKTPITDHMDRTLGINNFETASTELFNTQPLTVFYTKQIRNDVYYVPKTNRIKADQASINDQVKAVLADISVSSGLEQPLFADQVQMSKEAYMEGNTLVVNLNQNILSEDRAAKQEAYETLVLSLATISGVDKVKVCVDDVVVSLHGSNEEAVSVSSLSYNRTAF</sequence>
<dbReference type="Proteomes" id="UP000434036">
    <property type="component" value="Unassembled WGS sequence"/>
</dbReference>
<evidence type="ECO:0000313" key="4">
    <source>
        <dbReference type="Proteomes" id="UP000434036"/>
    </source>
</evidence>